<sequence>MVLHLLWYTAATCHIPDSEVSEIEDIALDFAYGRLHKQGLIANHLPKTWLQRPQSQGGQGMPNIATSFKLLRLRTMFYLLALQGASITV</sequence>
<protein>
    <submittedName>
        <fullName evidence="1">Uncharacterized protein</fullName>
    </submittedName>
</protein>
<dbReference type="EMBL" id="KI914086">
    <property type="protein sequence ID" value="ETV90136.1"/>
    <property type="molecule type" value="Genomic_DNA"/>
</dbReference>
<name>A0A024T932_9STRA</name>
<dbReference type="RefSeq" id="XP_008881231.1">
    <property type="nucleotide sequence ID" value="XM_008883009.1"/>
</dbReference>
<evidence type="ECO:0000313" key="1">
    <source>
        <dbReference type="EMBL" id="ETV90136.1"/>
    </source>
</evidence>
<dbReference type="GeneID" id="20092079"/>
<accession>A0A024T932</accession>
<dbReference type="OrthoDB" id="121889at2759"/>
<dbReference type="AlphaFoldDB" id="A0A024T932"/>
<gene>
    <name evidence="1" type="ORF">H310_15029</name>
</gene>
<dbReference type="VEuPathDB" id="FungiDB:H310_15029"/>
<reference evidence="1" key="1">
    <citation type="submission" date="2013-12" db="EMBL/GenBank/DDBJ databases">
        <title>The Genome Sequence of Aphanomyces invadans NJM9701.</title>
        <authorList>
            <consortium name="The Broad Institute Genomics Platform"/>
            <person name="Russ C."/>
            <person name="Tyler B."/>
            <person name="van West P."/>
            <person name="Dieguez-Uribeondo J."/>
            <person name="Young S.K."/>
            <person name="Zeng Q."/>
            <person name="Gargeya S."/>
            <person name="Fitzgerald M."/>
            <person name="Abouelleil A."/>
            <person name="Alvarado L."/>
            <person name="Chapman S.B."/>
            <person name="Gainer-Dewar J."/>
            <person name="Goldberg J."/>
            <person name="Griggs A."/>
            <person name="Gujja S."/>
            <person name="Hansen M."/>
            <person name="Howarth C."/>
            <person name="Imamovic A."/>
            <person name="Ireland A."/>
            <person name="Larimer J."/>
            <person name="McCowan C."/>
            <person name="Murphy C."/>
            <person name="Pearson M."/>
            <person name="Poon T.W."/>
            <person name="Priest M."/>
            <person name="Roberts A."/>
            <person name="Saif S."/>
            <person name="Shea T."/>
            <person name="Sykes S."/>
            <person name="Wortman J."/>
            <person name="Nusbaum C."/>
            <person name="Birren B."/>
        </authorList>
    </citation>
    <scope>NUCLEOTIDE SEQUENCE [LARGE SCALE GENOMIC DNA]</scope>
    <source>
        <strain evidence="1">NJM9701</strain>
    </source>
</reference>
<organism evidence="1">
    <name type="scientific">Aphanomyces invadans</name>
    <dbReference type="NCBI Taxonomy" id="157072"/>
    <lineage>
        <taxon>Eukaryota</taxon>
        <taxon>Sar</taxon>
        <taxon>Stramenopiles</taxon>
        <taxon>Oomycota</taxon>
        <taxon>Saprolegniomycetes</taxon>
        <taxon>Saprolegniales</taxon>
        <taxon>Verrucalvaceae</taxon>
        <taxon>Aphanomyces</taxon>
    </lineage>
</organism>
<proteinExistence type="predicted"/>